<feature type="signal peptide" evidence="1">
    <location>
        <begin position="1"/>
        <end position="24"/>
    </location>
</feature>
<proteinExistence type="predicted"/>
<dbReference type="AlphaFoldDB" id="A0AAN9QXW7"/>
<evidence type="ECO:0000313" key="3">
    <source>
        <dbReference type="Proteomes" id="UP001367508"/>
    </source>
</evidence>
<name>A0AAN9QXW7_CANGL</name>
<accession>A0AAN9QXW7</accession>
<gene>
    <name evidence="2" type="ORF">VNO77_10574</name>
</gene>
<keyword evidence="3" id="KW-1185">Reference proteome</keyword>
<reference evidence="2 3" key="1">
    <citation type="submission" date="2024-01" db="EMBL/GenBank/DDBJ databases">
        <title>The genomes of 5 underutilized Papilionoideae crops provide insights into root nodulation and disease resistanc.</title>
        <authorList>
            <person name="Jiang F."/>
        </authorList>
    </citation>
    <scope>NUCLEOTIDE SEQUENCE [LARGE SCALE GENOMIC DNA]</scope>
    <source>
        <strain evidence="2">LVBAO_FW01</strain>
        <tissue evidence="2">Leaves</tissue>
    </source>
</reference>
<dbReference type="EMBL" id="JAYMYQ010000002">
    <property type="protein sequence ID" value="KAK7351261.1"/>
    <property type="molecule type" value="Genomic_DNA"/>
</dbReference>
<evidence type="ECO:0000256" key="1">
    <source>
        <dbReference type="SAM" id="SignalP"/>
    </source>
</evidence>
<comment type="caution">
    <text evidence="2">The sequence shown here is derived from an EMBL/GenBank/DDBJ whole genome shotgun (WGS) entry which is preliminary data.</text>
</comment>
<organism evidence="2 3">
    <name type="scientific">Canavalia gladiata</name>
    <name type="common">Sword bean</name>
    <name type="synonym">Dolichos gladiatus</name>
    <dbReference type="NCBI Taxonomy" id="3824"/>
    <lineage>
        <taxon>Eukaryota</taxon>
        <taxon>Viridiplantae</taxon>
        <taxon>Streptophyta</taxon>
        <taxon>Embryophyta</taxon>
        <taxon>Tracheophyta</taxon>
        <taxon>Spermatophyta</taxon>
        <taxon>Magnoliopsida</taxon>
        <taxon>eudicotyledons</taxon>
        <taxon>Gunneridae</taxon>
        <taxon>Pentapetalae</taxon>
        <taxon>rosids</taxon>
        <taxon>fabids</taxon>
        <taxon>Fabales</taxon>
        <taxon>Fabaceae</taxon>
        <taxon>Papilionoideae</taxon>
        <taxon>50 kb inversion clade</taxon>
        <taxon>NPAAA clade</taxon>
        <taxon>indigoferoid/millettioid clade</taxon>
        <taxon>Phaseoleae</taxon>
        <taxon>Canavalia</taxon>
    </lineage>
</organism>
<protein>
    <submittedName>
        <fullName evidence="2">Uncharacterized protein</fullName>
    </submittedName>
</protein>
<evidence type="ECO:0000313" key="2">
    <source>
        <dbReference type="EMBL" id="KAK7351261.1"/>
    </source>
</evidence>
<dbReference type="Proteomes" id="UP001367508">
    <property type="component" value="Unassembled WGS sequence"/>
</dbReference>
<keyword evidence="1" id="KW-0732">Signal</keyword>
<feature type="chain" id="PRO_5042914076" evidence="1">
    <location>
        <begin position="25"/>
        <end position="73"/>
    </location>
</feature>
<sequence>MASSQVIVITTMALLLTVFAAAHAADAPAPSPTSPAVTISPSFAAGFLTAAVSLDVVSEYNFLREKGVRVLLI</sequence>